<dbReference type="InterPro" id="IPR005025">
    <property type="entry name" value="FMN_Rdtase-like_dom"/>
</dbReference>
<sequence>MTQQAVRISVLASTTADLTVGDWIARRAGRLGEVDVDLIDLATARLPDRRAATLPEGGVQPAAVHDLVPWLTEADGFVAVLPGSVTGVPEQIRNALDWCTSAWAGKPVALVTNGPAPQHTAVPRDVHSAFQNRQATVISSVDAHTEPKGRGEHRLSDQNSTADRLLAELVAAARRARNVSAF</sequence>
<accession>A0A7K3M230</accession>
<evidence type="ECO:0000256" key="1">
    <source>
        <dbReference type="SAM" id="MobiDB-lite"/>
    </source>
</evidence>
<dbReference type="RefSeq" id="WP_162450000.1">
    <property type="nucleotide sequence ID" value="NZ_WLZY01000002.1"/>
</dbReference>
<dbReference type="SUPFAM" id="SSF52218">
    <property type="entry name" value="Flavoproteins"/>
    <property type="match status" value="1"/>
</dbReference>
<dbReference type="InterPro" id="IPR029039">
    <property type="entry name" value="Flavoprotein-like_sf"/>
</dbReference>
<gene>
    <name evidence="3" type="ORF">F7O44_09765</name>
</gene>
<evidence type="ECO:0000313" key="4">
    <source>
        <dbReference type="Proteomes" id="UP000460435"/>
    </source>
</evidence>
<feature type="region of interest" description="Disordered" evidence="1">
    <location>
        <begin position="141"/>
        <end position="160"/>
    </location>
</feature>
<comment type="caution">
    <text evidence="3">The sequence shown here is derived from an EMBL/GenBank/DDBJ whole genome shotgun (WGS) entry which is preliminary data.</text>
</comment>
<protein>
    <recommendedName>
        <fullName evidence="2">NADPH-dependent FMN reductase-like domain-containing protein</fullName>
    </recommendedName>
</protein>
<feature type="domain" description="NADPH-dependent FMN reductase-like" evidence="2">
    <location>
        <begin position="19"/>
        <end position="140"/>
    </location>
</feature>
<feature type="compositionally biased region" description="Basic and acidic residues" evidence="1">
    <location>
        <begin position="143"/>
        <end position="156"/>
    </location>
</feature>
<dbReference type="EMBL" id="WLZY01000002">
    <property type="protein sequence ID" value="NDL57356.1"/>
    <property type="molecule type" value="Genomic_DNA"/>
</dbReference>
<dbReference type="AlphaFoldDB" id="A0A7K3M230"/>
<dbReference type="Gene3D" id="3.40.50.360">
    <property type="match status" value="1"/>
</dbReference>
<name>A0A7K3M230_9ACTN</name>
<evidence type="ECO:0000313" key="3">
    <source>
        <dbReference type="EMBL" id="NDL57356.1"/>
    </source>
</evidence>
<dbReference type="Proteomes" id="UP000460435">
    <property type="component" value="Unassembled WGS sequence"/>
</dbReference>
<reference evidence="3 4" key="1">
    <citation type="submission" date="2019-11" db="EMBL/GenBank/DDBJ databases">
        <authorList>
            <person name="Li X.-J."/>
            <person name="Feng X.-M."/>
        </authorList>
    </citation>
    <scope>NUCLEOTIDE SEQUENCE [LARGE SCALE GENOMIC DNA]</scope>
    <source>
        <strain evidence="3 4">XMNu-373</strain>
    </source>
</reference>
<keyword evidence="4" id="KW-1185">Reference proteome</keyword>
<dbReference type="Pfam" id="PF03358">
    <property type="entry name" value="FMN_red"/>
    <property type="match status" value="1"/>
</dbReference>
<organism evidence="3 4">
    <name type="scientific">Phytoactinopolyspora mesophila</name>
    <dbReference type="NCBI Taxonomy" id="2650750"/>
    <lineage>
        <taxon>Bacteria</taxon>
        <taxon>Bacillati</taxon>
        <taxon>Actinomycetota</taxon>
        <taxon>Actinomycetes</taxon>
        <taxon>Jiangellales</taxon>
        <taxon>Jiangellaceae</taxon>
        <taxon>Phytoactinopolyspora</taxon>
    </lineage>
</organism>
<proteinExistence type="predicted"/>
<evidence type="ECO:0000259" key="2">
    <source>
        <dbReference type="Pfam" id="PF03358"/>
    </source>
</evidence>
<dbReference type="GO" id="GO:0016491">
    <property type="term" value="F:oxidoreductase activity"/>
    <property type="evidence" value="ECO:0007669"/>
    <property type="project" value="InterPro"/>
</dbReference>